<proteinExistence type="predicted"/>
<name>A0A2G3DXV2_9FIRM</name>
<dbReference type="Proteomes" id="UP000225889">
    <property type="component" value="Unassembled WGS sequence"/>
</dbReference>
<dbReference type="InterPro" id="IPR005077">
    <property type="entry name" value="Peptidase_C11"/>
</dbReference>
<feature type="domain" description="Zinc-ribbon" evidence="3">
    <location>
        <begin position="2"/>
        <end position="24"/>
    </location>
</feature>
<keyword evidence="2" id="KW-1133">Transmembrane helix</keyword>
<keyword evidence="2" id="KW-0812">Transmembrane</keyword>
<dbReference type="EMBL" id="PDYF01000008">
    <property type="protein sequence ID" value="PHU35882.1"/>
    <property type="molecule type" value="Genomic_DNA"/>
</dbReference>
<sequence length="763" mass="84112">MFCKKCGAQLNEGASFCKNCGTPVSRPVQQPQPEVKVQPRVTPQPTVAPQPEVKVQPRVAPQPTVAPQPEVKVQPKVEPQPTVTPQPRVQPQPTVQVQPRPVQPVQATPQAPQKSSTGKTIAIILGILALIAAIICGIFAANGGSSNKRRDREDEIVEDEVDSTAAEDAVRTLMIYIVGSNLESGPYGGAASRDIKEMLKADIPDNCNVVLQCGGAKEWENKDIPDGEVTIFTIRDGKLNKEKSLGKTTMTQKGDLSEFIKYSKENFPAENYSLILWDHGGGIPIGFGMDELSNDPEDFIYDYEIRDELDKAGVDFDAVIFDACNMCTLEMGLCLKDHAKYMVGAESYVNNKGIYYTDWLGMLDGDAQAFSEKIVQDYMADISSDGLVGSMSVIRLDYITDVYDAYINYVGDIADNVENGGFAAYAKARGNCGSFEGIDSVDLIALATAYDTDNASTLINSAVNAVSYTESDFAYGHGLMVYCPFEIVEAYDIGREAFVELNYDNEITDFYDKFVSAELSLMGQSYVSSYGGDWYTTAYADHVSSSGGVSSNSIGLVETDDYYAVELSDSDWEVIDHVALTVAVESDGEYLILGQDYTYQTDSQGRLALVDPEAWTFVNGNIASYYCVDYYSDPESEEWSQMGYIPCTINGEGALLYVYYDDKHPEGTIQGYTTYDFDTEEEGSYLYDLRSDDEIDLVFYVLSDAGDTYYTTMDEPFLASELELSYSSIDLNEYTTLGYYTIYDVYGNEYETDATYLGSTDAV</sequence>
<comment type="caution">
    <text evidence="4">The sequence shown here is derived from an EMBL/GenBank/DDBJ whole genome shotgun (WGS) entry which is preliminary data.</text>
</comment>
<feature type="compositionally biased region" description="Low complexity" evidence="1">
    <location>
        <begin position="91"/>
        <end position="113"/>
    </location>
</feature>
<evidence type="ECO:0000256" key="2">
    <source>
        <dbReference type="SAM" id="Phobius"/>
    </source>
</evidence>
<keyword evidence="2" id="KW-0472">Membrane</keyword>
<protein>
    <recommendedName>
        <fullName evidence="3">Zinc-ribbon domain-containing protein</fullName>
    </recommendedName>
</protein>
<gene>
    <name evidence="4" type="ORF">CSX01_04540</name>
</gene>
<evidence type="ECO:0000313" key="5">
    <source>
        <dbReference type="Proteomes" id="UP000225889"/>
    </source>
</evidence>
<accession>A0A2G3DXV2</accession>
<feature type="region of interest" description="Disordered" evidence="1">
    <location>
        <begin position="23"/>
        <end position="116"/>
    </location>
</feature>
<feature type="compositionally biased region" description="Low complexity" evidence="1">
    <location>
        <begin position="27"/>
        <end position="41"/>
    </location>
</feature>
<evidence type="ECO:0000259" key="3">
    <source>
        <dbReference type="Pfam" id="PF13240"/>
    </source>
</evidence>
<reference evidence="4 5" key="2">
    <citation type="submission" date="2017-10" db="EMBL/GenBank/DDBJ databases">
        <authorList>
            <person name="Banno H."/>
            <person name="Chua N.-H."/>
        </authorList>
    </citation>
    <scope>NUCLEOTIDE SEQUENCE [LARGE SCALE GENOMIC DNA]</scope>
    <source>
        <strain evidence="4 5">JK626</strain>
    </source>
</reference>
<feature type="transmembrane region" description="Helical" evidence="2">
    <location>
        <begin position="121"/>
        <end position="141"/>
    </location>
</feature>
<dbReference type="Pfam" id="PF13240">
    <property type="entry name" value="Zn_Ribbon_1"/>
    <property type="match status" value="1"/>
</dbReference>
<reference evidence="4 5" key="1">
    <citation type="submission" date="2017-10" db="EMBL/GenBank/DDBJ databases">
        <title>Resolving the taxonomy of Roseburia spp., Eubacterium rectale and Agathobacter spp. through phylogenomic analysis.</title>
        <authorList>
            <person name="Sheridan P.O."/>
            <person name="Walker A.W."/>
            <person name="Duncan S.H."/>
            <person name="Scott K.P."/>
            <person name="Toole P.W.O."/>
            <person name="Luis P."/>
            <person name="Flint H.J."/>
        </authorList>
    </citation>
    <scope>NUCLEOTIDE SEQUENCE [LARGE SCALE GENOMIC DNA]</scope>
    <source>
        <strain evidence="4 5">JK626</strain>
    </source>
</reference>
<dbReference type="RefSeq" id="WP_099391590.1">
    <property type="nucleotide sequence ID" value="NZ_PDYF01000008.1"/>
</dbReference>
<dbReference type="InterPro" id="IPR026870">
    <property type="entry name" value="Zinc_ribbon_dom"/>
</dbReference>
<dbReference type="PANTHER" id="PTHR37835">
    <property type="entry name" value="ALPHA-CLOSTRIPAIN"/>
    <property type="match status" value="1"/>
</dbReference>
<dbReference type="PANTHER" id="PTHR37835:SF1">
    <property type="entry name" value="ALPHA-CLOSTRIPAIN"/>
    <property type="match status" value="1"/>
</dbReference>
<feature type="compositionally biased region" description="Low complexity" evidence="1">
    <location>
        <begin position="65"/>
        <end position="81"/>
    </location>
</feature>
<evidence type="ECO:0000256" key="1">
    <source>
        <dbReference type="SAM" id="MobiDB-lite"/>
    </source>
</evidence>
<dbReference type="AlphaFoldDB" id="A0A2G3DXV2"/>
<evidence type="ECO:0000313" key="4">
    <source>
        <dbReference type="EMBL" id="PHU35882.1"/>
    </source>
</evidence>
<dbReference type="Gene3D" id="3.40.50.11970">
    <property type="match status" value="1"/>
</dbReference>
<dbReference type="Pfam" id="PF03415">
    <property type="entry name" value="Peptidase_C11"/>
    <property type="match status" value="1"/>
</dbReference>
<organism evidence="4 5">
    <name type="scientific">Pseudobutyrivibrio ruminis</name>
    <dbReference type="NCBI Taxonomy" id="46206"/>
    <lineage>
        <taxon>Bacteria</taxon>
        <taxon>Bacillati</taxon>
        <taxon>Bacillota</taxon>
        <taxon>Clostridia</taxon>
        <taxon>Lachnospirales</taxon>
        <taxon>Lachnospiraceae</taxon>
        <taxon>Pseudobutyrivibrio</taxon>
    </lineage>
</organism>